<dbReference type="SMART" id="SM00345">
    <property type="entry name" value="HTH_GNTR"/>
    <property type="match status" value="1"/>
</dbReference>
<dbReference type="Gene3D" id="3.40.1410.10">
    <property type="entry name" value="Chorismate lyase-like"/>
    <property type="match status" value="1"/>
</dbReference>
<dbReference type="InterPro" id="IPR036388">
    <property type="entry name" value="WH-like_DNA-bd_sf"/>
</dbReference>
<proteinExistence type="predicted"/>
<sequence length="262" mass="28240">MRVNGKAQKAAAPPGPVFARLSEATGAPLHEAVKRRVSEAILLGEWPPGTVLPSEVALAAMFGVAVGTVRRALGDLTAEGMLSRRRKTGTVVTGRTPHHSLRHFFQYFRLHDRDGGLVRSTAKVLSVGVARANRQESSSLQLAPGAEVVHVHRLRIVGGKPVMRDRLVLPAAAVPDFPTVPARVPELLYLHLIERYGLRVSAVREQITAALADAEDLRLLKLKSPAPLLVIDEVAFDQSGAPVLLGSHRATTAGHCYVNEVR</sequence>
<dbReference type="SMART" id="SM00866">
    <property type="entry name" value="UTRA"/>
    <property type="match status" value="1"/>
</dbReference>
<dbReference type="InterPro" id="IPR050679">
    <property type="entry name" value="Bact_HTH_transcr_reg"/>
</dbReference>
<dbReference type="Proteomes" id="UP000321058">
    <property type="component" value="Unassembled WGS sequence"/>
</dbReference>
<evidence type="ECO:0000313" key="6">
    <source>
        <dbReference type="Proteomes" id="UP000321058"/>
    </source>
</evidence>
<comment type="caution">
    <text evidence="5">The sequence shown here is derived from an EMBL/GenBank/DDBJ whole genome shotgun (WGS) entry which is preliminary data.</text>
</comment>
<protein>
    <submittedName>
        <fullName evidence="5">Transcriptional regulator</fullName>
    </submittedName>
</protein>
<dbReference type="EMBL" id="BKAJ01000048">
    <property type="protein sequence ID" value="GEP55871.1"/>
    <property type="molecule type" value="Genomic_DNA"/>
</dbReference>
<dbReference type="InterPro" id="IPR028978">
    <property type="entry name" value="Chorismate_lyase_/UTRA_dom_sf"/>
</dbReference>
<dbReference type="PANTHER" id="PTHR44846:SF1">
    <property type="entry name" value="MANNOSYL-D-GLYCERATE TRANSPORT_METABOLISM SYSTEM REPRESSOR MNGR-RELATED"/>
    <property type="match status" value="1"/>
</dbReference>
<dbReference type="SUPFAM" id="SSF64288">
    <property type="entry name" value="Chorismate lyase-like"/>
    <property type="match status" value="1"/>
</dbReference>
<evidence type="ECO:0000256" key="3">
    <source>
        <dbReference type="ARBA" id="ARBA00023163"/>
    </source>
</evidence>
<evidence type="ECO:0000256" key="2">
    <source>
        <dbReference type="ARBA" id="ARBA00023125"/>
    </source>
</evidence>
<dbReference type="RefSeq" id="WP_147149953.1">
    <property type="nucleotide sequence ID" value="NZ_BKAJ01000048.1"/>
</dbReference>
<evidence type="ECO:0000313" key="5">
    <source>
        <dbReference type="EMBL" id="GEP55871.1"/>
    </source>
</evidence>
<dbReference type="PROSITE" id="PS50949">
    <property type="entry name" value="HTH_GNTR"/>
    <property type="match status" value="1"/>
</dbReference>
<evidence type="ECO:0000256" key="1">
    <source>
        <dbReference type="ARBA" id="ARBA00023015"/>
    </source>
</evidence>
<accession>A0A512NAP4</accession>
<dbReference type="AlphaFoldDB" id="A0A512NAP4"/>
<dbReference type="InterPro" id="IPR036390">
    <property type="entry name" value="WH_DNA-bd_sf"/>
</dbReference>
<keyword evidence="2" id="KW-0238">DNA-binding</keyword>
<dbReference type="Pfam" id="PF07702">
    <property type="entry name" value="UTRA"/>
    <property type="match status" value="1"/>
</dbReference>
<dbReference type="PANTHER" id="PTHR44846">
    <property type="entry name" value="MANNOSYL-D-GLYCERATE TRANSPORT/METABOLISM SYSTEM REPRESSOR MNGR-RELATED"/>
    <property type="match status" value="1"/>
</dbReference>
<keyword evidence="6" id="KW-1185">Reference proteome</keyword>
<keyword evidence="1" id="KW-0805">Transcription regulation</keyword>
<organism evidence="5 6">
    <name type="scientific">Reyranella soli</name>
    <dbReference type="NCBI Taxonomy" id="1230389"/>
    <lineage>
        <taxon>Bacteria</taxon>
        <taxon>Pseudomonadati</taxon>
        <taxon>Pseudomonadota</taxon>
        <taxon>Alphaproteobacteria</taxon>
        <taxon>Hyphomicrobiales</taxon>
        <taxon>Reyranellaceae</taxon>
        <taxon>Reyranella</taxon>
    </lineage>
</organism>
<dbReference type="InterPro" id="IPR011663">
    <property type="entry name" value="UTRA"/>
</dbReference>
<dbReference type="GO" id="GO:0003677">
    <property type="term" value="F:DNA binding"/>
    <property type="evidence" value="ECO:0007669"/>
    <property type="project" value="UniProtKB-KW"/>
</dbReference>
<evidence type="ECO:0000259" key="4">
    <source>
        <dbReference type="PROSITE" id="PS50949"/>
    </source>
</evidence>
<dbReference type="InterPro" id="IPR000524">
    <property type="entry name" value="Tscrpt_reg_HTH_GntR"/>
</dbReference>
<dbReference type="Pfam" id="PF00392">
    <property type="entry name" value="GntR"/>
    <property type="match status" value="1"/>
</dbReference>
<reference evidence="5 6" key="1">
    <citation type="submission" date="2019-07" db="EMBL/GenBank/DDBJ databases">
        <title>Whole genome shotgun sequence of Reyranella soli NBRC 108950.</title>
        <authorList>
            <person name="Hosoyama A."/>
            <person name="Uohara A."/>
            <person name="Ohji S."/>
            <person name="Ichikawa N."/>
        </authorList>
    </citation>
    <scope>NUCLEOTIDE SEQUENCE [LARGE SCALE GENOMIC DNA]</scope>
    <source>
        <strain evidence="5 6">NBRC 108950</strain>
    </source>
</reference>
<dbReference type="CDD" id="cd07377">
    <property type="entry name" value="WHTH_GntR"/>
    <property type="match status" value="1"/>
</dbReference>
<dbReference type="Gene3D" id="1.10.10.10">
    <property type="entry name" value="Winged helix-like DNA-binding domain superfamily/Winged helix DNA-binding domain"/>
    <property type="match status" value="1"/>
</dbReference>
<gene>
    <name evidence="5" type="ORF">RSO01_30370</name>
</gene>
<dbReference type="GO" id="GO:0045892">
    <property type="term" value="P:negative regulation of DNA-templated transcription"/>
    <property type="evidence" value="ECO:0007669"/>
    <property type="project" value="TreeGrafter"/>
</dbReference>
<name>A0A512NAP4_9HYPH</name>
<dbReference type="SUPFAM" id="SSF46785">
    <property type="entry name" value="Winged helix' DNA-binding domain"/>
    <property type="match status" value="1"/>
</dbReference>
<feature type="domain" description="HTH gntR-type" evidence="4">
    <location>
        <begin position="27"/>
        <end position="95"/>
    </location>
</feature>
<dbReference type="OrthoDB" id="9808698at2"/>
<keyword evidence="3" id="KW-0804">Transcription</keyword>
<dbReference type="GO" id="GO:0003700">
    <property type="term" value="F:DNA-binding transcription factor activity"/>
    <property type="evidence" value="ECO:0007669"/>
    <property type="project" value="InterPro"/>
</dbReference>